<evidence type="ECO:0000259" key="11">
    <source>
        <dbReference type="Pfam" id="PF10497"/>
    </source>
</evidence>
<comment type="subcellular location">
    <subcellularLocation>
        <location evidence="2">Cytoplasm</location>
    </subcellularLocation>
    <subcellularLocation>
        <location evidence="1">Nucleus</location>
    </subcellularLocation>
</comment>
<evidence type="ECO:0000256" key="2">
    <source>
        <dbReference type="ARBA" id="ARBA00004496"/>
    </source>
</evidence>
<keyword evidence="7" id="KW-0805">Transcription regulation</keyword>
<keyword evidence="14" id="KW-1185">Reference proteome</keyword>
<dbReference type="EMBL" id="OVEO01000004">
    <property type="protein sequence ID" value="SPQ95440.1"/>
    <property type="molecule type" value="Genomic_DNA"/>
</dbReference>
<evidence type="ECO:0000313" key="12">
    <source>
        <dbReference type="EMBL" id="CEP03200.1"/>
    </source>
</evidence>
<feature type="domain" description="Zinc-finger" evidence="11">
    <location>
        <begin position="176"/>
        <end position="257"/>
    </location>
</feature>
<dbReference type="GO" id="GO:0005737">
    <property type="term" value="C:cytoplasm"/>
    <property type="evidence" value="ECO:0007669"/>
    <property type="project" value="UniProtKB-SubCell"/>
</dbReference>
<proteinExistence type="predicted"/>
<feature type="region of interest" description="Disordered" evidence="10">
    <location>
        <begin position="287"/>
        <end position="306"/>
    </location>
</feature>
<dbReference type="SUPFAM" id="SSF54368">
    <property type="entry name" value="Glutamine synthetase, N-terminal domain"/>
    <property type="match status" value="1"/>
</dbReference>
<dbReference type="InterPro" id="IPR040221">
    <property type="entry name" value="CDCA7/CDA7L"/>
</dbReference>
<dbReference type="GO" id="GO:0004356">
    <property type="term" value="F:glutamine synthetase activity"/>
    <property type="evidence" value="ECO:0007669"/>
    <property type="project" value="InterPro"/>
</dbReference>
<evidence type="ECO:0000256" key="3">
    <source>
        <dbReference type="ARBA" id="ARBA00022490"/>
    </source>
</evidence>
<dbReference type="Proteomes" id="UP000039324">
    <property type="component" value="Unassembled WGS sequence"/>
</dbReference>
<dbReference type="GO" id="GO:0005634">
    <property type="term" value="C:nucleus"/>
    <property type="evidence" value="ECO:0007669"/>
    <property type="project" value="UniProtKB-SubCell"/>
</dbReference>
<evidence type="ECO:0000256" key="9">
    <source>
        <dbReference type="ARBA" id="ARBA00023242"/>
    </source>
</evidence>
<dbReference type="Proteomes" id="UP000290189">
    <property type="component" value="Unassembled WGS sequence"/>
</dbReference>
<accession>A0A0G4J6L8</accession>
<evidence type="ECO:0000256" key="1">
    <source>
        <dbReference type="ARBA" id="ARBA00004123"/>
    </source>
</evidence>
<evidence type="ECO:0000313" key="13">
    <source>
        <dbReference type="EMBL" id="SPQ95440.1"/>
    </source>
</evidence>
<keyword evidence="4" id="KW-1017">Isopeptide bond</keyword>
<dbReference type="Pfam" id="PF10497">
    <property type="entry name" value="zf-4CXXC_R1"/>
    <property type="match status" value="1"/>
</dbReference>
<evidence type="ECO:0000256" key="4">
    <source>
        <dbReference type="ARBA" id="ARBA00022499"/>
    </source>
</evidence>
<evidence type="ECO:0000256" key="8">
    <source>
        <dbReference type="ARBA" id="ARBA00023163"/>
    </source>
</evidence>
<dbReference type="Gene3D" id="3.10.20.70">
    <property type="entry name" value="Glutamine synthetase, N-terminal domain"/>
    <property type="match status" value="1"/>
</dbReference>
<dbReference type="PANTHER" id="PTHR31169:SF8">
    <property type="entry name" value="ZINC-FINGER DOMAIN OF MONOAMINE-OXIDASE A REPRESSOR R1 PROTEIN"/>
    <property type="match status" value="1"/>
</dbReference>
<evidence type="ECO:0000256" key="6">
    <source>
        <dbReference type="ARBA" id="ARBA00022843"/>
    </source>
</evidence>
<keyword evidence="8" id="KW-0804">Transcription</keyword>
<sequence length="306" mass="33163">MEAADGVAATSSPDHHTMERLWDEILDVLQKGGIKVVVLKYVDTTGALVEVQVDVDRLNQDSVEEGVVTDAGDRVYPNPTTAILNPFAATPFMTFICDMQKRLFDPIPAPARYIFPVTVAGRPTLDSRLQAMGGTMSGGSSVAFQSQGAATAQQEVTDPLDELAEDDVRRQHKERSYRGTSCHQCKNARSFEQLAFCSNQFSRRSRQDKRTCRKKYCDGCLTKCYGDSIENAKNKGWICPSCAGICKCAACGRLRAKAKSFVGVSAEFVGMLGGDYIDPSMSGGAAMPLASESPSPSPSFGKVHKH</sequence>
<evidence type="ECO:0000256" key="10">
    <source>
        <dbReference type="SAM" id="MobiDB-lite"/>
    </source>
</evidence>
<evidence type="ECO:0000313" key="14">
    <source>
        <dbReference type="Proteomes" id="UP000039324"/>
    </source>
</evidence>
<evidence type="ECO:0000256" key="7">
    <source>
        <dbReference type="ARBA" id="ARBA00023015"/>
    </source>
</evidence>
<dbReference type="PANTHER" id="PTHR31169">
    <property type="entry name" value="OS05G0300700 PROTEIN"/>
    <property type="match status" value="1"/>
</dbReference>
<keyword evidence="6" id="KW-0832">Ubl conjugation</keyword>
<keyword evidence="3" id="KW-0963">Cytoplasm</keyword>
<reference evidence="12 14" key="1">
    <citation type="submission" date="2015-02" db="EMBL/GenBank/DDBJ databases">
        <authorList>
            <person name="Chooi Y.-H."/>
        </authorList>
    </citation>
    <scope>NUCLEOTIDE SEQUENCE [LARGE SCALE GENOMIC DNA]</scope>
    <source>
        <strain evidence="12">E3</strain>
    </source>
</reference>
<keyword evidence="9" id="KW-0539">Nucleus</keyword>
<dbReference type="OrthoDB" id="298344at2759"/>
<reference evidence="13 15" key="2">
    <citation type="submission" date="2018-03" db="EMBL/GenBank/DDBJ databases">
        <authorList>
            <person name="Fogelqvist J."/>
        </authorList>
    </citation>
    <scope>NUCLEOTIDE SEQUENCE [LARGE SCALE GENOMIC DNA]</scope>
</reference>
<evidence type="ECO:0000256" key="5">
    <source>
        <dbReference type="ARBA" id="ARBA00022553"/>
    </source>
</evidence>
<keyword evidence="13" id="KW-0496">Mitochondrion</keyword>
<keyword evidence="5" id="KW-0597">Phosphoprotein</keyword>
<dbReference type="InterPro" id="IPR036651">
    <property type="entry name" value="Gln_synt_N_sf"/>
</dbReference>
<dbReference type="EMBL" id="CDSF01000144">
    <property type="protein sequence ID" value="CEP03200.1"/>
    <property type="molecule type" value="Genomic_DNA"/>
</dbReference>
<name>A0A0G4J6L8_PLABS</name>
<dbReference type="GO" id="GO:0006542">
    <property type="term" value="P:glutamine biosynthetic process"/>
    <property type="evidence" value="ECO:0007669"/>
    <property type="project" value="InterPro"/>
</dbReference>
<dbReference type="GO" id="GO:0006355">
    <property type="term" value="P:regulation of DNA-templated transcription"/>
    <property type="evidence" value="ECO:0007669"/>
    <property type="project" value="InterPro"/>
</dbReference>
<dbReference type="AlphaFoldDB" id="A0A0G4J6L8"/>
<evidence type="ECO:0000313" key="15">
    <source>
        <dbReference type="Proteomes" id="UP000290189"/>
    </source>
</evidence>
<geneLocation type="mitochondrion" evidence="13"/>
<gene>
    <name evidence="12" type="ORF">PBRA_002960</name>
    <name evidence="13" type="ORF">PLBR_LOCUS2655</name>
</gene>
<organism evidence="12 14">
    <name type="scientific">Plasmodiophora brassicae</name>
    <name type="common">Clubroot disease agent</name>
    <dbReference type="NCBI Taxonomy" id="37360"/>
    <lineage>
        <taxon>Eukaryota</taxon>
        <taxon>Sar</taxon>
        <taxon>Rhizaria</taxon>
        <taxon>Endomyxa</taxon>
        <taxon>Phytomyxea</taxon>
        <taxon>Plasmodiophorida</taxon>
        <taxon>Plasmodiophoridae</taxon>
        <taxon>Plasmodiophora</taxon>
    </lineage>
</organism>
<protein>
    <recommendedName>
        <fullName evidence="11">Zinc-finger domain-containing protein</fullName>
    </recommendedName>
</protein>
<dbReference type="InterPro" id="IPR018866">
    <property type="entry name" value="Znf-4CXXC_R1"/>
</dbReference>